<feature type="transmembrane region" description="Helical" evidence="1">
    <location>
        <begin position="32"/>
        <end position="49"/>
    </location>
</feature>
<dbReference type="NCBIfam" id="TIGR02357">
    <property type="entry name" value="ECF_ThiT_YuaJ"/>
    <property type="match status" value="1"/>
</dbReference>
<accession>A0A1M5T9X8</accession>
<feature type="transmembrane region" description="Helical" evidence="1">
    <location>
        <begin position="80"/>
        <end position="97"/>
    </location>
</feature>
<keyword evidence="1" id="KW-0812">Transmembrane</keyword>
<dbReference type="InterPro" id="IPR012651">
    <property type="entry name" value="Thia_Transptr_ThiT"/>
</dbReference>
<evidence type="ECO:0000256" key="1">
    <source>
        <dbReference type="SAM" id="Phobius"/>
    </source>
</evidence>
<dbReference type="Proteomes" id="UP000184032">
    <property type="component" value="Unassembled WGS sequence"/>
</dbReference>
<reference evidence="2 3" key="1">
    <citation type="submission" date="2016-11" db="EMBL/GenBank/DDBJ databases">
        <authorList>
            <person name="Jaros S."/>
            <person name="Januszkiewicz K."/>
            <person name="Wedrychowicz H."/>
        </authorList>
    </citation>
    <scope>NUCLEOTIDE SEQUENCE [LARGE SCALE GENOMIC DNA]</scope>
    <source>
        <strain evidence="2 3">DSM 21120</strain>
    </source>
</reference>
<organism evidence="2 3">
    <name type="scientific">Anaerosphaera aminiphila DSM 21120</name>
    <dbReference type="NCBI Taxonomy" id="1120995"/>
    <lineage>
        <taxon>Bacteria</taxon>
        <taxon>Bacillati</taxon>
        <taxon>Bacillota</taxon>
        <taxon>Tissierellia</taxon>
        <taxon>Tissierellales</taxon>
        <taxon>Peptoniphilaceae</taxon>
        <taxon>Anaerosphaera</taxon>
    </lineage>
</organism>
<sequence length="173" mass="19266">MKNNTKMLTEAGVMIALAQVLSYVKLFQLPQGGSVTLGSMVPIILFSATWGGKYGLIASFIYGIFQFMFGGFILNPLSILLDYIIAFGVLGIVGFFPKTLRGTLVGSTIAILIRFVCHFLSGWLIFGFYAPDNLAPWLYSLQYNSFVFVELVITLIIIAAVYKPYMNFKKLHH</sequence>
<proteinExistence type="predicted"/>
<name>A0A1M5T9X8_9FIRM</name>
<dbReference type="GO" id="GO:0005886">
    <property type="term" value="C:plasma membrane"/>
    <property type="evidence" value="ECO:0007669"/>
    <property type="project" value="InterPro"/>
</dbReference>
<dbReference type="GO" id="GO:0015234">
    <property type="term" value="F:thiamine transmembrane transporter activity"/>
    <property type="evidence" value="ECO:0007669"/>
    <property type="project" value="InterPro"/>
</dbReference>
<feature type="transmembrane region" description="Helical" evidence="1">
    <location>
        <begin position="56"/>
        <end position="74"/>
    </location>
</feature>
<gene>
    <name evidence="2" type="ORF">SAMN02745245_01405</name>
</gene>
<feature type="transmembrane region" description="Helical" evidence="1">
    <location>
        <begin position="141"/>
        <end position="162"/>
    </location>
</feature>
<dbReference type="AlphaFoldDB" id="A0A1M5T9X8"/>
<protein>
    <submittedName>
        <fullName evidence="2">Thiamine transporter</fullName>
    </submittedName>
</protein>
<keyword evidence="1" id="KW-1133">Transmembrane helix</keyword>
<dbReference type="EMBL" id="FQXI01000010">
    <property type="protein sequence ID" value="SHH47486.1"/>
    <property type="molecule type" value="Genomic_DNA"/>
</dbReference>
<evidence type="ECO:0000313" key="2">
    <source>
        <dbReference type="EMBL" id="SHH47486.1"/>
    </source>
</evidence>
<keyword evidence="3" id="KW-1185">Reference proteome</keyword>
<dbReference type="Pfam" id="PF09515">
    <property type="entry name" value="Thia_YuaJ"/>
    <property type="match status" value="1"/>
</dbReference>
<feature type="transmembrane region" description="Helical" evidence="1">
    <location>
        <begin position="109"/>
        <end position="129"/>
    </location>
</feature>
<dbReference type="STRING" id="1120995.SAMN02745245_01405"/>
<keyword evidence="1" id="KW-0472">Membrane</keyword>
<evidence type="ECO:0000313" key="3">
    <source>
        <dbReference type="Proteomes" id="UP000184032"/>
    </source>
</evidence>
<dbReference type="RefSeq" id="WP_073185003.1">
    <property type="nucleotide sequence ID" value="NZ_FQXI01000010.1"/>
</dbReference>
<dbReference type="Gene3D" id="1.10.1760.20">
    <property type="match status" value="1"/>
</dbReference>